<reference evidence="4 5" key="1">
    <citation type="submission" date="2020-08" db="EMBL/GenBank/DDBJ databases">
        <title>Sequencing the genomes of 1000 actinobacteria strains.</title>
        <authorList>
            <person name="Klenk H.-P."/>
        </authorList>
    </citation>
    <scope>NUCLEOTIDE SEQUENCE [LARGE SCALE GENOMIC DNA]</scope>
    <source>
        <strain evidence="4 5">DSM 46887</strain>
    </source>
</reference>
<dbReference type="SUPFAM" id="SSF51735">
    <property type="entry name" value="NAD(P)-binding Rossmann-fold domains"/>
    <property type="match status" value="1"/>
</dbReference>
<organism evidence="4 5">
    <name type="scientific">Streptosporangium becharense</name>
    <dbReference type="NCBI Taxonomy" id="1816182"/>
    <lineage>
        <taxon>Bacteria</taxon>
        <taxon>Bacillati</taxon>
        <taxon>Actinomycetota</taxon>
        <taxon>Actinomycetes</taxon>
        <taxon>Streptosporangiales</taxon>
        <taxon>Streptosporangiaceae</taxon>
        <taxon>Streptosporangium</taxon>
    </lineage>
</organism>
<dbReference type="GO" id="GO:0005829">
    <property type="term" value="C:cytosol"/>
    <property type="evidence" value="ECO:0007669"/>
    <property type="project" value="TreeGrafter"/>
</dbReference>
<dbReference type="InterPro" id="IPR013149">
    <property type="entry name" value="ADH-like_C"/>
</dbReference>
<evidence type="ECO:0000313" key="5">
    <source>
        <dbReference type="Proteomes" id="UP000540685"/>
    </source>
</evidence>
<dbReference type="EMBL" id="JACHMP010000001">
    <property type="protein sequence ID" value="MBB5823173.1"/>
    <property type="molecule type" value="Genomic_DNA"/>
</dbReference>
<comment type="caution">
    <text evidence="4">The sequence shown here is derived from an EMBL/GenBank/DDBJ whole genome shotgun (WGS) entry which is preliminary data.</text>
</comment>
<keyword evidence="1" id="KW-0521">NADP</keyword>
<keyword evidence="2 4" id="KW-0560">Oxidoreductase</keyword>
<dbReference type="Proteomes" id="UP000540685">
    <property type="component" value="Unassembled WGS sequence"/>
</dbReference>
<dbReference type="PANTHER" id="PTHR48106:SF13">
    <property type="entry name" value="QUINONE OXIDOREDUCTASE-RELATED"/>
    <property type="match status" value="1"/>
</dbReference>
<dbReference type="GO" id="GO:0003960">
    <property type="term" value="F:quinone reductase (NADPH) activity"/>
    <property type="evidence" value="ECO:0007669"/>
    <property type="project" value="UniProtKB-EC"/>
</dbReference>
<dbReference type="GO" id="GO:0070402">
    <property type="term" value="F:NADPH binding"/>
    <property type="evidence" value="ECO:0007669"/>
    <property type="project" value="TreeGrafter"/>
</dbReference>
<gene>
    <name evidence="4" type="ORF">F4562_006235</name>
</gene>
<evidence type="ECO:0000313" key="4">
    <source>
        <dbReference type="EMBL" id="MBB5823173.1"/>
    </source>
</evidence>
<dbReference type="SUPFAM" id="SSF50129">
    <property type="entry name" value="GroES-like"/>
    <property type="match status" value="1"/>
</dbReference>
<evidence type="ECO:0000256" key="1">
    <source>
        <dbReference type="ARBA" id="ARBA00022857"/>
    </source>
</evidence>
<dbReference type="Gene3D" id="3.40.50.720">
    <property type="entry name" value="NAD(P)-binding Rossmann-like Domain"/>
    <property type="match status" value="1"/>
</dbReference>
<keyword evidence="5" id="KW-1185">Reference proteome</keyword>
<feature type="domain" description="Enoyl reductase (ER)" evidence="3">
    <location>
        <begin position="10"/>
        <end position="320"/>
    </location>
</feature>
<dbReference type="InterPro" id="IPR013154">
    <property type="entry name" value="ADH-like_N"/>
</dbReference>
<evidence type="ECO:0000259" key="3">
    <source>
        <dbReference type="SMART" id="SM00829"/>
    </source>
</evidence>
<dbReference type="SMART" id="SM00829">
    <property type="entry name" value="PKS_ER"/>
    <property type="match status" value="1"/>
</dbReference>
<sequence length="322" mass="34260">MRTVRYASYGDPDVLRIEEVPTPAPGPNQVLIRTEAIGVNFVETQRRRGQGPFPPALPASPNGDVVGTVEALGPEVTTVQVGDRVAATVMDNAYADQVVADATFLVPLPEKLDAAQASVLASPAQVALCVLRVGKLAPGETILVHSASGTIGHLTTQLAKILGAGKVLGTASTPAKREFALRYDTDVAIDYGSDEWADRVLEETGGRGADVIIDGVGGDTFLRGLDALAPWGRLVFYGAAQGMPSVPAMRLLGMKYVVGSAFYEWWRHEPDALRKGLNELIGYVADGRLRVAVHATLPLTEAAQAHRMIEDRAHTGRLLLVP</sequence>
<dbReference type="EC" id="1.6.5.5" evidence="4"/>
<dbReference type="Gene3D" id="3.90.180.10">
    <property type="entry name" value="Medium-chain alcohol dehydrogenases, catalytic domain"/>
    <property type="match status" value="1"/>
</dbReference>
<dbReference type="PANTHER" id="PTHR48106">
    <property type="entry name" value="QUINONE OXIDOREDUCTASE PIG3-RELATED"/>
    <property type="match status" value="1"/>
</dbReference>
<dbReference type="RefSeq" id="WP_184540171.1">
    <property type="nucleotide sequence ID" value="NZ_JACHMP010000001.1"/>
</dbReference>
<evidence type="ECO:0000256" key="2">
    <source>
        <dbReference type="ARBA" id="ARBA00023002"/>
    </source>
</evidence>
<dbReference type="InterPro" id="IPR036291">
    <property type="entry name" value="NAD(P)-bd_dom_sf"/>
</dbReference>
<protein>
    <submittedName>
        <fullName evidence="4">NADPH2:quinone reductase</fullName>
        <ecNumber evidence="4">1.6.5.5</ecNumber>
    </submittedName>
</protein>
<dbReference type="InterPro" id="IPR020843">
    <property type="entry name" value="ER"/>
</dbReference>
<proteinExistence type="predicted"/>
<dbReference type="Pfam" id="PF00107">
    <property type="entry name" value="ADH_zinc_N"/>
    <property type="match status" value="1"/>
</dbReference>
<dbReference type="Pfam" id="PF08240">
    <property type="entry name" value="ADH_N"/>
    <property type="match status" value="1"/>
</dbReference>
<dbReference type="InterPro" id="IPR011032">
    <property type="entry name" value="GroES-like_sf"/>
</dbReference>
<accession>A0A7W9ILY2</accession>
<name>A0A7W9ILY2_9ACTN</name>
<dbReference type="AlphaFoldDB" id="A0A7W9ILY2"/>
<dbReference type="GO" id="GO:0035925">
    <property type="term" value="F:mRNA 3'-UTR AU-rich region binding"/>
    <property type="evidence" value="ECO:0007669"/>
    <property type="project" value="TreeGrafter"/>
</dbReference>